<dbReference type="PANTHER" id="PTHR13343:SF17">
    <property type="entry name" value="CELLULAR REPRESSOR OF E1A-STIMULATED GENES, ISOFORM A"/>
    <property type="match status" value="1"/>
</dbReference>
<protein>
    <recommendedName>
        <fullName evidence="2">CREG-like beta-barrel domain-containing protein</fullName>
    </recommendedName>
</protein>
<dbReference type="InterPro" id="IPR055343">
    <property type="entry name" value="CREG_beta-barrel"/>
</dbReference>
<feature type="signal peptide" evidence="1">
    <location>
        <begin position="1"/>
        <end position="18"/>
    </location>
</feature>
<dbReference type="GO" id="GO:0005737">
    <property type="term" value="C:cytoplasm"/>
    <property type="evidence" value="ECO:0007669"/>
    <property type="project" value="UniProtKB-ARBA"/>
</dbReference>
<evidence type="ECO:0000259" key="2">
    <source>
        <dbReference type="Pfam" id="PF13883"/>
    </source>
</evidence>
<reference evidence="3" key="1">
    <citation type="submission" date="2021-01" db="EMBL/GenBank/DDBJ databases">
        <authorList>
            <person name="Corre E."/>
            <person name="Pelletier E."/>
            <person name="Niang G."/>
            <person name="Scheremetjew M."/>
            <person name="Finn R."/>
            <person name="Kale V."/>
            <person name="Holt S."/>
            <person name="Cochrane G."/>
            <person name="Meng A."/>
            <person name="Brown T."/>
            <person name="Cohen L."/>
        </authorList>
    </citation>
    <scope>NUCLEOTIDE SEQUENCE</scope>
    <source>
        <strain evidence="3">CCMP3105</strain>
    </source>
</reference>
<evidence type="ECO:0000313" key="4">
    <source>
        <dbReference type="EMBL" id="CAE4618558.1"/>
    </source>
</evidence>
<dbReference type="SUPFAM" id="SSF50475">
    <property type="entry name" value="FMN-binding split barrel"/>
    <property type="match status" value="1"/>
</dbReference>
<gene>
    <name evidence="3" type="ORF">AMON00008_LOCUS37384</name>
    <name evidence="4" type="ORF">AMON00008_LOCUS37386</name>
</gene>
<dbReference type="EMBL" id="HBNR01053265">
    <property type="protein sequence ID" value="CAE4618554.1"/>
    <property type="molecule type" value="Transcribed_RNA"/>
</dbReference>
<evidence type="ECO:0000313" key="3">
    <source>
        <dbReference type="EMBL" id="CAE4618554.1"/>
    </source>
</evidence>
<evidence type="ECO:0000256" key="1">
    <source>
        <dbReference type="SAM" id="SignalP"/>
    </source>
</evidence>
<dbReference type="EMBL" id="HBNR01053267">
    <property type="protein sequence ID" value="CAE4618558.1"/>
    <property type="molecule type" value="Transcribed_RNA"/>
</dbReference>
<proteinExistence type="predicted"/>
<dbReference type="PANTHER" id="PTHR13343">
    <property type="entry name" value="CREG1 PROTEIN"/>
    <property type="match status" value="1"/>
</dbReference>
<feature type="chain" id="PRO_5036393602" description="CREG-like beta-barrel domain-containing protein" evidence="1">
    <location>
        <begin position="19"/>
        <end position="210"/>
    </location>
</feature>
<accession>A0A6T1G3V6</accession>
<name>A0A6T1G3V6_9DINO</name>
<dbReference type="InterPro" id="IPR012349">
    <property type="entry name" value="Split_barrel_FMN-bd"/>
</dbReference>
<dbReference type="AlphaFoldDB" id="A0A6T1G3V6"/>
<organism evidence="3">
    <name type="scientific">Alexandrium monilatum</name>
    <dbReference type="NCBI Taxonomy" id="311494"/>
    <lineage>
        <taxon>Eukaryota</taxon>
        <taxon>Sar</taxon>
        <taxon>Alveolata</taxon>
        <taxon>Dinophyceae</taxon>
        <taxon>Gonyaulacales</taxon>
        <taxon>Pyrocystaceae</taxon>
        <taxon>Alexandrium</taxon>
    </lineage>
</organism>
<sequence length="210" mass="22839">MSWAGAVTCCLLASVASALHPRPEFSWYASYARWLVHESDYAVVSTHHGQGGVFGNIMSISDGDGYEDSTGVIYTYLPDLDTTYVDLMANSEVALTLTEMALAGGASGGCKNSTAENPPCGRLTISGRLTRVPPEQEATALKYLLARHPEMKAWGKEHHFHPFWVARENITDFFLINMYGGAQHPKVEDYFAAPWHGGVAVGSSASPIHF</sequence>
<dbReference type="Pfam" id="PF13883">
    <property type="entry name" value="CREG_beta-barrel"/>
    <property type="match status" value="1"/>
</dbReference>
<feature type="domain" description="CREG-like beta-barrel" evidence="2">
    <location>
        <begin position="28"/>
        <end position="191"/>
    </location>
</feature>
<dbReference type="Gene3D" id="2.30.110.10">
    <property type="entry name" value="Electron Transport, Fmn-binding Protein, Chain A"/>
    <property type="match status" value="1"/>
</dbReference>
<keyword evidence="1" id="KW-0732">Signal</keyword>